<dbReference type="PANTHER" id="PTHR11735">
    <property type="entry name" value="TRNA N6-ADENOSINE THREONYLCARBAMOYLTRANSFERASE"/>
    <property type="match status" value="1"/>
</dbReference>
<gene>
    <name evidence="1" type="ORF">OIU84_029097</name>
</gene>
<protein>
    <submittedName>
        <fullName evidence="1">Uncharacterized protein</fullName>
    </submittedName>
</protein>
<organism evidence="1 2">
    <name type="scientific">Salix udensis</name>
    <dbReference type="NCBI Taxonomy" id="889485"/>
    <lineage>
        <taxon>Eukaryota</taxon>
        <taxon>Viridiplantae</taxon>
        <taxon>Streptophyta</taxon>
        <taxon>Embryophyta</taxon>
        <taxon>Tracheophyta</taxon>
        <taxon>Spermatophyta</taxon>
        <taxon>Magnoliopsida</taxon>
        <taxon>eudicotyledons</taxon>
        <taxon>Gunneridae</taxon>
        <taxon>Pentapetalae</taxon>
        <taxon>rosids</taxon>
        <taxon>fabids</taxon>
        <taxon>Malpighiales</taxon>
        <taxon>Salicaceae</taxon>
        <taxon>Saliceae</taxon>
        <taxon>Salix</taxon>
    </lineage>
</organism>
<evidence type="ECO:0000313" key="1">
    <source>
        <dbReference type="EMBL" id="KAJ6389838.1"/>
    </source>
</evidence>
<dbReference type="Gene3D" id="3.30.420.40">
    <property type="match status" value="1"/>
</dbReference>
<evidence type="ECO:0000313" key="2">
    <source>
        <dbReference type="Proteomes" id="UP001162972"/>
    </source>
</evidence>
<reference evidence="1" key="2">
    <citation type="journal article" date="2023" name="Int. J. Mol. Sci.">
        <title>De Novo Assembly and Annotation of 11 Diverse Shrub Willow (Salix) Genomes Reveals Novel Gene Organization in Sex-Linked Regions.</title>
        <authorList>
            <person name="Hyden B."/>
            <person name="Feng K."/>
            <person name="Yates T.B."/>
            <person name="Jawdy S."/>
            <person name="Cereghino C."/>
            <person name="Smart L.B."/>
            <person name="Muchero W."/>
        </authorList>
    </citation>
    <scope>NUCLEOTIDE SEQUENCE</scope>
    <source>
        <tissue evidence="1">Shoot tip</tissue>
    </source>
</reference>
<accession>A0AAD6J5T8</accession>
<feature type="non-terminal residue" evidence="1">
    <location>
        <position position="1"/>
    </location>
</feature>
<dbReference type="PANTHER" id="PTHR11735:SF14">
    <property type="entry name" value="TRNA N6-ADENOSINE THREONYLCARBAMOYLTRANSFERASE"/>
    <property type="match status" value="1"/>
</dbReference>
<dbReference type="EMBL" id="JAPFFJ010000876">
    <property type="protein sequence ID" value="KAJ6389838.1"/>
    <property type="molecule type" value="Genomic_DNA"/>
</dbReference>
<dbReference type="SUPFAM" id="SSF53067">
    <property type="entry name" value="Actin-like ATPase domain"/>
    <property type="match status" value="1"/>
</dbReference>
<keyword evidence="2" id="KW-1185">Reference proteome</keyword>
<dbReference type="GO" id="GO:0000408">
    <property type="term" value="C:EKC/KEOPS complex"/>
    <property type="evidence" value="ECO:0007669"/>
    <property type="project" value="TreeGrafter"/>
</dbReference>
<name>A0AAD6J5T8_9ROSI</name>
<dbReference type="GO" id="GO:0005737">
    <property type="term" value="C:cytoplasm"/>
    <property type="evidence" value="ECO:0007669"/>
    <property type="project" value="TreeGrafter"/>
</dbReference>
<reference evidence="1" key="1">
    <citation type="submission" date="2022-10" db="EMBL/GenBank/DDBJ databases">
        <authorList>
            <person name="Hyden B.L."/>
            <person name="Feng K."/>
            <person name="Yates T."/>
            <person name="Jawdy S."/>
            <person name="Smart L.B."/>
            <person name="Muchero W."/>
        </authorList>
    </citation>
    <scope>NUCLEOTIDE SEQUENCE</scope>
    <source>
        <tissue evidence="1">Shoot tip</tissue>
    </source>
</reference>
<proteinExistence type="predicted"/>
<dbReference type="InterPro" id="IPR043129">
    <property type="entry name" value="ATPase_NBD"/>
</dbReference>
<dbReference type="Proteomes" id="UP001162972">
    <property type="component" value="Unassembled WGS sequence"/>
</dbReference>
<sequence length="85" mass="8750">MKRMIALGFEGSANKTGVGVVTLDGAILSNPGHAYITPPGQETAGITPDDIVCLCYIQGPGMGAPIQVSATAVRFFHCCGSNQLL</sequence>
<comment type="caution">
    <text evidence="1">The sequence shown here is derived from an EMBL/GenBank/DDBJ whole genome shotgun (WGS) entry which is preliminary data.</text>
</comment>
<dbReference type="InterPro" id="IPR000905">
    <property type="entry name" value="Gcp-like_dom"/>
</dbReference>
<dbReference type="AlphaFoldDB" id="A0AAD6J5T8"/>